<evidence type="ECO:0000256" key="1">
    <source>
        <dbReference type="SAM" id="MobiDB-lite"/>
    </source>
</evidence>
<protein>
    <submittedName>
        <fullName evidence="2">Uncharacterized protein</fullName>
    </submittedName>
</protein>
<gene>
    <name evidence="2" type="ORF">LMG3415_01984</name>
</gene>
<evidence type="ECO:0000313" key="2">
    <source>
        <dbReference type="EMBL" id="CAB3852062.1"/>
    </source>
</evidence>
<evidence type="ECO:0000313" key="3">
    <source>
        <dbReference type="Proteomes" id="UP000507140"/>
    </source>
</evidence>
<accession>A0ABM8LBI3</accession>
<name>A0ABM8LBI3_9BURK</name>
<sequence length="777" mass="85122">MTSAATLPPPKHADSDLDSKAECAPRCSEPMADIVHITGEGNIYYVLTEKQQAALRKQIETVDALMKRFREITADAVKPTPCAASSGKASVDTCPCQGCRKLRWARQAEAAGLMALDDITPTAELERIESAEDIRGRLSQLREQRKEFADMCNWWNRELTCKIGQHMPTAIDGIIADLEKQLPAAVKDTETTASATMPSVSEGGREQRQRQVTVAADRNGIVEIIVVSRPDKHYYIPQRYLAVLREHFRVDVSVLNAKSPLNDDDLRIRGKQLITRIRERVARGLNEDSAKPLGNLEAKLVTWTAKDDCALNALHLEAINLSSNKHDSAPYAANAEAHLLRFAAQASVGFTGFDPKNGEISVGMKAQASFSLAEGKISLERYLPSQGGYDCFFAYRNADRQMIYHRFGAFRIKGALELSCFVGAVASGSATAGVKWKSSPAGGSALLTSPELSSRGGAVRLQGSAFAGAQAGGSLMGAFEWMSPENQHHPDATWQALLEVKGEGNVAFGAGAELDFKIVMTGLRLYFHVKAQVVLGPGAAGGFATMVNLEHIGNLIMVVYRNLSSIDYRHLLSIDEKAFTLFAQVVMKTLSTPGATIESILKGGLASIEKWWDDRNDRIGAAQGLAKRILEGKPLEVHGQSIALNELPPEVMGPAIYTLGVDYVLTYSEDRERAIIRLLRAVRTWRHFYLTLERVNESGTRESAEDGLKHIRSFLNDQQTRELSRFLDALAAYTGQAPVNTQLAMSPWNPVLPHNKHGVLVAAHNKELHRRGSSMKA</sequence>
<dbReference type="EMBL" id="CADIKR010000002">
    <property type="protein sequence ID" value="CAB3852062.1"/>
    <property type="molecule type" value="Genomic_DNA"/>
</dbReference>
<dbReference type="Proteomes" id="UP000507140">
    <property type="component" value="Unassembled WGS sequence"/>
</dbReference>
<feature type="compositionally biased region" description="Basic and acidic residues" evidence="1">
    <location>
        <begin position="11"/>
        <end position="20"/>
    </location>
</feature>
<reference evidence="2 3" key="1">
    <citation type="submission" date="2020-04" db="EMBL/GenBank/DDBJ databases">
        <authorList>
            <person name="De Canck E."/>
        </authorList>
    </citation>
    <scope>NUCLEOTIDE SEQUENCE [LARGE SCALE GENOMIC DNA]</scope>
    <source>
        <strain evidence="2 3">LMG 3415</strain>
    </source>
</reference>
<feature type="region of interest" description="Disordered" evidence="1">
    <location>
        <begin position="189"/>
        <end position="211"/>
    </location>
</feature>
<proteinExistence type="predicted"/>
<keyword evidence="3" id="KW-1185">Reference proteome</keyword>
<comment type="caution">
    <text evidence="2">The sequence shown here is derived from an EMBL/GenBank/DDBJ whole genome shotgun (WGS) entry which is preliminary data.</text>
</comment>
<feature type="region of interest" description="Disordered" evidence="1">
    <location>
        <begin position="1"/>
        <end position="20"/>
    </location>
</feature>
<organism evidence="2 3">
    <name type="scientific">Achromobacter mucicolens</name>
    <dbReference type="NCBI Taxonomy" id="1389922"/>
    <lineage>
        <taxon>Bacteria</taxon>
        <taxon>Pseudomonadati</taxon>
        <taxon>Pseudomonadota</taxon>
        <taxon>Betaproteobacteria</taxon>
        <taxon>Burkholderiales</taxon>
        <taxon>Alcaligenaceae</taxon>
        <taxon>Achromobacter</taxon>
    </lineage>
</organism>